<evidence type="ECO:0000256" key="5">
    <source>
        <dbReference type="SAM" id="Coils"/>
    </source>
</evidence>
<dbReference type="EMBL" id="CP038033">
    <property type="protein sequence ID" value="QBQ55279.1"/>
    <property type="molecule type" value="Genomic_DNA"/>
</dbReference>
<dbReference type="RefSeq" id="WP_134358542.1">
    <property type="nucleotide sequence ID" value="NZ_CP038033.1"/>
</dbReference>
<dbReference type="SUPFAM" id="SSF52172">
    <property type="entry name" value="CheY-like"/>
    <property type="match status" value="1"/>
</dbReference>
<dbReference type="InterPro" id="IPR036388">
    <property type="entry name" value="WH-like_DNA-bd_sf"/>
</dbReference>
<evidence type="ECO:0000256" key="2">
    <source>
        <dbReference type="ARBA" id="ARBA00023125"/>
    </source>
</evidence>
<dbReference type="InterPro" id="IPR016032">
    <property type="entry name" value="Sig_transdc_resp-reg_C-effctor"/>
</dbReference>
<keyword evidence="2" id="KW-0238">DNA-binding</keyword>
<evidence type="ECO:0000313" key="9">
    <source>
        <dbReference type="Proteomes" id="UP000294325"/>
    </source>
</evidence>
<evidence type="ECO:0000313" key="8">
    <source>
        <dbReference type="EMBL" id="QBQ55279.1"/>
    </source>
</evidence>
<feature type="coiled-coil region" evidence="5">
    <location>
        <begin position="154"/>
        <end position="181"/>
    </location>
</feature>
<keyword evidence="5" id="KW-0175">Coiled coil</keyword>
<dbReference type="Gene3D" id="1.10.10.10">
    <property type="entry name" value="Winged helix-like DNA-binding domain superfamily/Winged helix DNA-binding domain"/>
    <property type="match status" value="1"/>
</dbReference>
<dbReference type="SMART" id="SM00421">
    <property type="entry name" value="HTH_LUXR"/>
    <property type="match status" value="1"/>
</dbReference>
<dbReference type="InterPro" id="IPR000792">
    <property type="entry name" value="Tscrpt_reg_LuxR_C"/>
</dbReference>
<sequence length="234" mass="26677">MGMKDQCLENAITDSNTLLQYGLNVRQYDNQAGSIFIIHSDKKERHALHQMCASGGWEIKNFSSAEAFLDEFDPVRPGCLLLDIHVPKMGGLSLQRQLRERNSLLPILFISSHGTVPEAVEAIHGGAVDFFTNPLQKTVLLKRLWTCMDMDRAAREKQRKREEITARIAQLTQREQEVMELVVKGRLNKLIASDLGISIKTVETHRAQVMKKLQVRTQADLIHLFLLYSDKMEH</sequence>
<dbReference type="PROSITE" id="PS50110">
    <property type="entry name" value="RESPONSE_REGULATORY"/>
    <property type="match status" value="1"/>
</dbReference>
<organism evidence="8 9">
    <name type="scientific">Nitrosococcus wardiae</name>
    <dbReference type="NCBI Taxonomy" id="1814290"/>
    <lineage>
        <taxon>Bacteria</taxon>
        <taxon>Pseudomonadati</taxon>
        <taxon>Pseudomonadota</taxon>
        <taxon>Gammaproteobacteria</taxon>
        <taxon>Chromatiales</taxon>
        <taxon>Chromatiaceae</taxon>
        <taxon>Nitrosococcus</taxon>
    </lineage>
</organism>
<dbReference type="PANTHER" id="PTHR44688">
    <property type="entry name" value="DNA-BINDING TRANSCRIPTIONAL ACTIVATOR DEVR_DOSR"/>
    <property type="match status" value="1"/>
</dbReference>
<feature type="modified residue" description="4-aspartylphosphate" evidence="4">
    <location>
        <position position="83"/>
    </location>
</feature>
<keyword evidence="3" id="KW-0804">Transcription</keyword>
<proteinExistence type="predicted"/>
<dbReference type="GO" id="GO:0003677">
    <property type="term" value="F:DNA binding"/>
    <property type="evidence" value="ECO:0007669"/>
    <property type="project" value="UniProtKB-KW"/>
</dbReference>
<dbReference type="InterPro" id="IPR001789">
    <property type="entry name" value="Sig_transdc_resp-reg_receiver"/>
</dbReference>
<keyword evidence="1" id="KW-0805">Transcription regulation</keyword>
<dbReference type="GO" id="GO:0006355">
    <property type="term" value="P:regulation of DNA-templated transcription"/>
    <property type="evidence" value="ECO:0007669"/>
    <property type="project" value="InterPro"/>
</dbReference>
<dbReference type="InterPro" id="IPR011006">
    <property type="entry name" value="CheY-like_superfamily"/>
</dbReference>
<protein>
    <submittedName>
        <fullName evidence="8">Response regulator transcription factor</fullName>
    </submittedName>
</protein>
<dbReference type="OrthoDB" id="5637927at2"/>
<dbReference type="SMART" id="SM00448">
    <property type="entry name" value="REC"/>
    <property type="match status" value="1"/>
</dbReference>
<evidence type="ECO:0000259" key="6">
    <source>
        <dbReference type="PROSITE" id="PS50043"/>
    </source>
</evidence>
<dbReference type="CDD" id="cd06170">
    <property type="entry name" value="LuxR_C_like"/>
    <property type="match status" value="1"/>
</dbReference>
<reference evidence="8 9" key="1">
    <citation type="submission" date="2019-03" db="EMBL/GenBank/DDBJ databases">
        <title>The genome sequence of Nitrosococcus wardiae strain D1FHST reveals the archetypal metabolic capacity of ammonia-oxidizing Gammaproteobacteria.</title>
        <authorList>
            <person name="Wang L."/>
            <person name="Lim C.K."/>
            <person name="Hanson T.E."/>
            <person name="Dang H."/>
            <person name="Klotz M.G."/>
        </authorList>
    </citation>
    <scope>NUCLEOTIDE SEQUENCE [LARGE SCALE GENOMIC DNA]</scope>
    <source>
        <strain evidence="8 9">D1FHS</strain>
    </source>
</reference>
<dbReference type="AlphaFoldDB" id="A0A4P7C0Y3"/>
<dbReference type="Proteomes" id="UP000294325">
    <property type="component" value="Chromosome"/>
</dbReference>
<dbReference type="PRINTS" id="PR00038">
    <property type="entry name" value="HTHLUXR"/>
</dbReference>
<evidence type="ECO:0000256" key="3">
    <source>
        <dbReference type="ARBA" id="ARBA00023163"/>
    </source>
</evidence>
<dbReference type="KEGG" id="nwr:E3U44_12735"/>
<dbReference type="Gene3D" id="3.40.50.2300">
    <property type="match status" value="1"/>
</dbReference>
<name>A0A4P7C0Y3_9GAMM</name>
<evidence type="ECO:0000256" key="4">
    <source>
        <dbReference type="PROSITE-ProRule" id="PRU00169"/>
    </source>
</evidence>
<gene>
    <name evidence="8" type="ORF">E3U44_12735</name>
</gene>
<evidence type="ECO:0000259" key="7">
    <source>
        <dbReference type="PROSITE" id="PS50110"/>
    </source>
</evidence>
<feature type="domain" description="HTH luxR-type" evidence="6">
    <location>
        <begin position="164"/>
        <end position="229"/>
    </location>
</feature>
<accession>A0A4P7C0Y3</accession>
<evidence type="ECO:0000256" key="1">
    <source>
        <dbReference type="ARBA" id="ARBA00023015"/>
    </source>
</evidence>
<feature type="domain" description="Response regulatory" evidence="7">
    <location>
        <begin position="34"/>
        <end position="148"/>
    </location>
</feature>
<dbReference type="PROSITE" id="PS50043">
    <property type="entry name" value="HTH_LUXR_2"/>
    <property type="match status" value="1"/>
</dbReference>
<dbReference type="Pfam" id="PF00072">
    <property type="entry name" value="Response_reg"/>
    <property type="match status" value="1"/>
</dbReference>
<dbReference type="PANTHER" id="PTHR44688:SF16">
    <property type="entry name" value="DNA-BINDING TRANSCRIPTIONAL ACTIVATOR DEVR_DOSR"/>
    <property type="match status" value="1"/>
</dbReference>
<dbReference type="SUPFAM" id="SSF46894">
    <property type="entry name" value="C-terminal effector domain of the bipartite response regulators"/>
    <property type="match status" value="1"/>
</dbReference>
<keyword evidence="4" id="KW-0597">Phosphoprotein</keyword>
<dbReference type="Pfam" id="PF00196">
    <property type="entry name" value="GerE"/>
    <property type="match status" value="1"/>
</dbReference>
<keyword evidence="9" id="KW-1185">Reference proteome</keyword>
<dbReference type="GO" id="GO:0000160">
    <property type="term" value="P:phosphorelay signal transduction system"/>
    <property type="evidence" value="ECO:0007669"/>
    <property type="project" value="InterPro"/>
</dbReference>